<dbReference type="EMBL" id="PRCK01000001">
    <property type="protein sequence ID" value="RTJ96997.1"/>
    <property type="molecule type" value="Genomic_DNA"/>
</dbReference>
<reference evidence="2 3" key="2">
    <citation type="journal article" date="2019" name="Appl. Environ. Microbiol.">
        <title>Population genetics and characterization of Campylobacter jejuni isolates in western jackdaws and game birds in Finland.</title>
        <authorList>
            <person name="Kovanen S."/>
            <person name="Rossi M."/>
            <person name="Pohja-Mykra M."/>
            <person name="Nieminen T."/>
            <person name="Raunio-Saarnisto M."/>
            <person name="Sauvala M."/>
            <person name="Fredriksson-Ahomaa M."/>
            <person name="Hanninen M.L."/>
            <person name="Kivisto R."/>
        </authorList>
    </citation>
    <scope>NUCLEOTIDE SEQUENCE [LARGE SCALE GENOMIC DNA]</scope>
    <source>
        <strain evidence="2 3">CB296</strain>
    </source>
</reference>
<organism evidence="2 3">
    <name type="scientific">Campylobacter jejuni</name>
    <dbReference type="NCBI Taxonomy" id="197"/>
    <lineage>
        <taxon>Bacteria</taxon>
        <taxon>Pseudomonadati</taxon>
        <taxon>Campylobacterota</taxon>
        <taxon>Epsilonproteobacteria</taxon>
        <taxon>Campylobacterales</taxon>
        <taxon>Campylobacteraceae</taxon>
        <taxon>Campylobacter</taxon>
    </lineage>
</organism>
<comment type="caution">
    <text evidence="2">The sequence shown here is derived from an EMBL/GenBank/DDBJ whole genome shotgun (WGS) entry which is preliminary data.</text>
</comment>
<evidence type="ECO:0000313" key="4">
    <source>
        <dbReference type="Proteomes" id="UP000865560"/>
    </source>
</evidence>
<evidence type="ECO:0000313" key="1">
    <source>
        <dbReference type="EMBL" id="OEV47881.1"/>
    </source>
</evidence>
<dbReference type="AlphaFoldDB" id="A0A1E7NLT8"/>
<proteinExistence type="predicted"/>
<dbReference type="Proteomes" id="UP000865560">
    <property type="component" value="Unassembled WGS sequence"/>
</dbReference>
<reference evidence="1 4" key="1">
    <citation type="submission" date="2016-09" db="EMBL/GenBank/DDBJ databases">
        <title>Campylobacter from American crows.</title>
        <authorList>
            <person name="Weis A.M."/>
            <person name="Weimer B.C."/>
            <person name="Townsend A.K."/>
            <person name="Taff C."/>
        </authorList>
    </citation>
    <scope>NUCLEOTIDE SEQUENCE [LARGE SCALE GENOMIC DNA]</scope>
    <source>
        <strain evidence="1 4">BCW_3791</strain>
    </source>
</reference>
<dbReference type="EMBL" id="MJVJ01000077">
    <property type="protein sequence ID" value="OEV47881.1"/>
    <property type="molecule type" value="Genomic_DNA"/>
</dbReference>
<evidence type="ECO:0000313" key="2">
    <source>
        <dbReference type="EMBL" id="RTJ96997.1"/>
    </source>
</evidence>
<sequence>MGILKRLDETIIIEDDRKSEKELVEYCILEGISLNNANLENINLSELDFNNALVAILYK</sequence>
<name>A0A1E7NLT8_CAMJU</name>
<protein>
    <recommendedName>
        <fullName evidence="5">Pentapeptide repeat-containing protein</fullName>
    </recommendedName>
</protein>
<evidence type="ECO:0000313" key="3">
    <source>
        <dbReference type="Proteomes" id="UP000287237"/>
    </source>
</evidence>
<evidence type="ECO:0008006" key="5">
    <source>
        <dbReference type="Google" id="ProtNLM"/>
    </source>
</evidence>
<accession>A0A1E7NLT8</accession>
<gene>
    <name evidence="1" type="ORF">AJY60_05100</name>
    <name evidence="2" type="ORF">C3H42_02035</name>
</gene>
<dbReference type="Proteomes" id="UP000287237">
    <property type="component" value="Unassembled WGS sequence"/>
</dbReference>